<feature type="non-terminal residue" evidence="7">
    <location>
        <position position="892"/>
    </location>
</feature>
<evidence type="ECO:0000256" key="3">
    <source>
        <dbReference type="ARBA" id="ARBA00023157"/>
    </source>
</evidence>
<feature type="domain" description="Ig-like" evidence="6">
    <location>
        <begin position="399"/>
        <end position="484"/>
    </location>
</feature>
<dbReference type="Proteomes" id="UP000828390">
    <property type="component" value="Unassembled WGS sequence"/>
</dbReference>
<dbReference type="SMART" id="SM00408">
    <property type="entry name" value="IGc2"/>
    <property type="match status" value="6"/>
</dbReference>
<dbReference type="InterPro" id="IPR003598">
    <property type="entry name" value="Ig_sub2"/>
</dbReference>
<sequence length="892" mass="96543">MTGSNYPRWKGPPYTTYVLQGDPAFNPAIGADKLSRLQWASNKIDLLLLNVKKSDEGTYACTYDRSNGEPPEGSSFVLAVVIQPSMPVISNTESGDIVRGSEGTTLVLSCTSPGGYPVHTVNWYRGTTSNAALPSGTPSVTESNGLYNVVRNVTLSPTGADDGVAYICQTFYQGYPQALKSSSVRLLLNLKPSKPNVTLMGSPVEGSAESDIATCSSGGFRPSYISINWTFGNMDTSAANLNPVNVSNKFSVTTNYKRGVVRADNGKQLTCNVSHQTLSAALSTSVTVNILFRPLNAAISGNREIVADGVNQLTLTCTAEECNPVPDIVWYNGSSQIANTRPYSDTEGMQWNGKVRSQELWLKPTRYMNGDNIRCEVRNTVSSGPVKSANATLNLKYRPIVSVEPSSSYTLREDPTATGTLTCTVDSSPPSNISWYQGNLLISSAVPSDGRLVHTINPVTRQSYGTYTCKADNTIPSRDEQAVSIIVEFSPINTVIDGNKVIVANGQNTLTLTCTAGNSNPVSSIQWNFDSIISTQPSVSNESSLYGGRIARSVLTFTPSRNDDGKNVSCRANNTLNRPASSSVMLDFKYRPQISLIPIQSAVEGDSYTLLCAAHSKPPATFSWYRKGALIHEVSGTSSDNQGPYTINPVNRSHTGIYTCKADNNVWNKDEQDVTFTVQYPPDITVVVQNTSIMTNISRLICNASGVPSTYTFSSTWSQDWPGHGKIKDWIGNNDTLTLNQLTYAHSGLYSCSATNGIKVFGTDQQYMRGSGYLLVKDVPVITSPDETTPNRIASEINTNASITLQVYSNSGDVKVSVFKVLNGFRGQTSVGSVSMSSTTVHLPVFNRKVPIEGTIINISILMEQREDFGLYEAIVFNAIGNRALRINVEAK</sequence>
<gene>
    <name evidence="7" type="ORF">DPMN_074084</name>
</gene>
<evidence type="ECO:0000313" key="7">
    <source>
        <dbReference type="EMBL" id="KAH3699130.1"/>
    </source>
</evidence>
<dbReference type="InterPro" id="IPR003599">
    <property type="entry name" value="Ig_sub"/>
</dbReference>
<dbReference type="PANTHER" id="PTHR11640">
    <property type="entry name" value="NEPHRIN"/>
    <property type="match status" value="1"/>
</dbReference>
<dbReference type="Gene3D" id="2.60.40.10">
    <property type="entry name" value="Immunoglobulins"/>
    <property type="match status" value="7"/>
</dbReference>
<feature type="domain" description="Ig-like" evidence="6">
    <location>
        <begin position="294"/>
        <end position="392"/>
    </location>
</feature>
<feature type="domain" description="Ig-like" evidence="6">
    <location>
        <begin position="491"/>
        <end position="587"/>
    </location>
</feature>
<feature type="domain" description="Ig-like" evidence="6">
    <location>
        <begin position="195"/>
        <end position="287"/>
    </location>
</feature>
<dbReference type="InterPro" id="IPR036179">
    <property type="entry name" value="Ig-like_dom_sf"/>
</dbReference>
<feature type="domain" description="Ig-like" evidence="6">
    <location>
        <begin position="592"/>
        <end position="675"/>
    </location>
</feature>
<comment type="subcellular location">
    <subcellularLocation>
        <location evidence="1">Membrane</location>
        <topology evidence="1">Single-pass type I membrane protein</topology>
    </subcellularLocation>
</comment>
<evidence type="ECO:0000256" key="5">
    <source>
        <dbReference type="ARBA" id="ARBA00023319"/>
    </source>
</evidence>
<evidence type="ECO:0000256" key="2">
    <source>
        <dbReference type="ARBA" id="ARBA00023136"/>
    </source>
</evidence>
<keyword evidence="3" id="KW-1015">Disulfide bond</keyword>
<keyword evidence="5" id="KW-0393">Immunoglobulin domain</keyword>
<dbReference type="SUPFAM" id="SSF48726">
    <property type="entry name" value="Immunoglobulin"/>
    <property type="match status" value="7"/>
</dbReference>
<evidence type="ECO:0000256" key="4">
    <source>
        <dbReference type="ARBA" id="ARBA00023180"/>
    </source>
</evidence>
<dbReference type="Pfam" id="PF13927">
    <property type="entry name" value="Ig_3"/>
    <property type="match status" value="2"/>
</dbReference>
<dbReference type="InterPro" id="IPR051275">
    <property type="entry name" value="Cell_adhesion_signaling"/>
</dbReference>
<keyword evidence="2" id="KW-0472">Membrane</keyword>
<dbReference type="AlphaFoldDB" id="A0A9D3YH02"/>
<dbReference type="CDD" id="cd00096">
    <property type="entry name" value="Ig"/>
    <property type="match status" value="1"/>
</dbReference>
<dbReference type="PANTHER" id="PTHR11640:SF31">
    <property type="entry name" value="IRREGULAR CHIASM C-ROUGHEST PROTEIN-RELATED"/>
    <property type="match status" value="1"/>
</dbReference>
<protein>
    <recommendedName>
        <fullName evidence="6">Ig-like domain-containing protein</fullName>
    </recommendedName>
</protein>
<dbReference type="InterPro" id="IPR007110">
    <property type="entry name" value="Ig-like_dom"/>
</dbReference>
<dbReference type="InterPro" id="IPR013162">
    <property type="entry name" value="CD80_C2-set"/>
</dbReference>
<comment type="caution">
    <text evidence="7">The sequence shown here is derived from an EMBL/GenBank/DDBJ whole genome shotgun (WGS) entry which is preliminary data.</text>
</comment>
<feature type="domain" description="Ig-like" evidence="6">
    <location>
        <begin position="682"/>
        <end position="757"/>
    </location>
</feature>
<dbReference type="EMBL" id="JAIWYP010000015">
    <property type="protein sequence ID" value="KAH3699130.1"/>
    <property type="molecule type" value="Genomic_DNA"/>
</dbReference>
<dbReference type="InterPro" id="IPR013783">
    <property type="entry name" value="Ig-like_fold"/>
</dbReference>
<evidence type="ECO:0000256" key="1">
    <source>
        <dbReference type="ARBA" id="ARBA00004479"/>
    </source>
</evidence>
<reference evidence="7" key="2">
    <citation type="submission" date="2020-11" db="EMBL/GenBank/DDBJ databases">
        <authorList>
            <person name="McCartney M.A."/>
            <person name="Auch B."/>
            <person name="Kono T."/>
            <person name="Mallez S."/>
            <person name="Becker A."/>
            <person name="Gohl D.M."/>
            <person name="Silverstein K.A.T."/>
            <person name="Koren S."/>
            <person name="Bechman K.B."/>
            <person name="Herman A."/>
            <person name="Abrahante J.E."/>
            <person name="Garbe J."/>
        </authorList>
    </citation>
    <scope>NUCLEOTIDE SEQUENCE</scope>
    <source>
        <strain evidence="7">Duluth1</strain>
        <tissue evidence="7">Whole animal</tissue>
    </source>
</reference>
<feature type="domain" description="Ig-like" evidence="6">
    <location>
        <begin position="87"/>
        <end position="185"/>
    </location>
</feature>
<reference evidence="7" key="1">
    <citation type="journal article" date="2019" name="bioRxiv">
        <title>The Genome of the Zebra Mussel, Dreissena polymorpha: A Resource for Invasive Species Research.</title>
        <authorList>
            <person name="McCartney M.A."/>
            <person name="Auch B."/>
            <person name="Kono T."/>
            <person name="Mallez S."/>
            <person name="Zhang Y."/>
            <person name="Obille A."/>
            <person name="Becker A."/>
            <person name="Abrahante J.E."/>
            <person name="Garbe J."/>
            <person name="Badalamenti J.P."/>
            <person name="Herman A."/>
            <person name="Mangelson H."/>
            <person name="Liachko I."/>
            <person name="Sullivan S."/>
            <person name="Sone E.D."/>
            <person name="Koren S."/>
            <person name="Silverstein K.A.T."/>
            <person name="Beckman K.B."/>
            <person name="Gohl D.M."/>
        </authorList>
    </citation>
    <scope>NUCLEOTIDE SEQUENCE</scope>
    <source>
        <strain evidence="7">Duluth1</strain>
        <tissue evidence="7">Whole animal</tissue>
    </source>
</reference>
<dbReference type="SMART" id="SM00409">
    <property type="entry name" value="IG"/>
    <property type="match status" value="7"/>
</dbReference>
<keyword evidence="8" id="KW-1185">Reference proteome</keyword>
<dbReference type="Pfam" id="PF08205">
    <property type="entry name" value="C2-set_2"/>
    <property type="match status" value="4"/>
</dbReference>
<proteinExistence type="predicted"/>
<evidence type="ECO:0000259" key="6">
    <source>
        <dbReference type="PROSITE" id="PS50835"/>
    </source>
</evidence>
<dbReference type="PROSITE" id="PS50835">
    <property type="entry name" value="IG_LIKE"/>
    <property type="match status" value="7"/>
</dbReference>
<name>A0A9D3YH02_DREPO</name>
<accession>A0A9D3YH02</accession>
<organism evidence="7 8">
    <name type="scientific">Dreissena polymorpha</name>
    <name type="common">Zebra mussel</name>
    <name type="synonym">Mytilus polymorpha</name>
    <dbReference type="NCBI Taxonomy" id="45954"/>
    <lineage>
        <taxon>Eukaryota</taxon>
        <taxon>Metazoa</taxon>
        <taxon>Spiralia</taxon>
        <taxon>Lophotrochozoa</taxon>
        <taxon>Mollusca</taxon>
        <taxon>Bivalvia</taxon>
        <taxon>Autobranchia</taxon>
        <taxon>Heteroconchia</taxon>
        <taxon>Euheterodonta</taxon>
        <taxon>Imparidentia</taxon>
        <taxon>Neoheterodontei</taxon>
        <taxon>Myida</taxon>
        <taxon>Dreissenoidea</taxon>
        <taxon>Dreissenidae</taxon>
        <taxon>Dreissena</taxon>
    </lineage>
</organism>
<dbReference type="GO" id="GO:0016020">
    <property type="term" value="C:membrane"/>
    <property type="evidence" value="ECO:0007669"/>
    <property type="project" value="UniProtKB-SubCell"/>
</dbReference>
<evidence type="ECO:0000313" key="8">
    <source>
        <dbReference type="Proteomes" id="UP000828390"/>
    </source>
</evidence>
<keyword evidence="4" id="KW-0325">Glycoprotein</keyword>